<dbReference type="OrthoDB" id="5411425at2"/>
<gene>
    <name evidence="2" type="ORF">DPQ33_11940</name>
</gene>
<reference evidence="2 3" key="1">
    <citation type="submission" date="2018-06" db="EMBL/GenBank/DDBJ databases">
        <title>Complete genome of Desulfovibrio indonesiensis P37SLT.</title>
        <authorList>
            <person name="Crispim J.S."/>
            <person name="Vidigal P.M.P."/>
            <person name="Silva L.C.F."/>
            <person name="Laguardia C.N."/>
            <person name="Araujo L.C."/>
            <person name="Dias R.S."/>
            <person name="Sousa M.P."/>
            <person name="Paula S.O."/>
            <person name="Silva C."/>
        </authorList>
    </citation>
    <scope>NUCLEOTIDE SEQUENCE [LARGE SCALE GENOMIC DNA]</scope>
    <source>
        <strain evidence="2 3">P37SLT</strain>
    </source>
</reference>
<evidence type="ECO:0000313" key="2">
    <source>
        <dbReference type="EMBL" id="TVM16451.1"/>
    </source>
</evidence>
<accession>A0A7M3MDV6</accession>
<protein>
    <recommendedName>
        <fullName evidence="1">DUF4372 domain-containing protein</fullName>
    </recommendedName>
</protein>
<name>A0A7M3MDV6_9BACT</name>
<dbReference type="Pfam" id="PF14294">
    <property type="entry name" value="DUF4372"/>
    <property type="match status" value="1"/>
</dbReference>
<dbReference type="InterPro" id="IPR025399">
    <property type="entry name" value="DUF4372"/>
</dbReference>
<evidence type="ECO:0000313" key="3">
    <source>
        <dbReference type="Proteomes" id="UP000448292"/>
    </source>
</evidence>
<dbReference type="Proteomes" id="UP000448292">
    <property type="component" value="Unassembled WGS sequence"/>
</dbReference>
<dbReference type="AlphaFoldDB" id="A0A7M3MDV6"/>
<sequence>MELVSKQLTQKENLDVAHHNTILSQLLSLIPRHDFERLERKHSSGRQPRIFTRWS</sequence>
<dbReference type="RefSeq" id="WP_144303576.1">
    <property type="nucleotide sequence ID" value="NZ_QMIE01000011.1"/>
</dbReference>
<feature type="domain" description="DUF4372" evidence="1">
    <location>
        <begin position="18"/>
        <end position="55"/>
    </location>
</feature>
<evidence type="ECO:0000259" key="1">
    <source>
        <dbReference type="Pfam" id="PF14294"/>
    </source>
</evidence>
<dbReference type="EMBL" id="QMIE01000011">
    <property type="protein sequence ID" value="TVM16451.1"/>
    <property type="molecule type" value="Genomic_DNA"/>
</dbReference>
<feature type="non-terminal residue" evidence="2">
    <location>
        <position position="55"/>
    </location>
</feature>
<comment type="caution">
    <text evidence="2">The sequence shown here is derived from an EMBL/GenBank/DDBJ whole genome shotgun (WGS) entry which is preliminary data.</text>
</comment>
<keyword evidence="3" id="KW-1185">Reference proteome</keyword>
<organism evidence="2 3">
    <name type="scientific">Oceanidesulfovibrio indonesiensis</name>
    <dbReference type="NCBI Taxonomy" id="54767"/>
    <lineage>
        <taxon>Bacteria</taxon>
        <taxon>Pseudomonadati</taxon>
        <taxon>Thermodesulfobacteriota</taxon>
        <taxon>Desulfovibrionia</taxon>
        <taxon>Desulfovibrionales</taxon>
        <taxon>Desulfovibrionaceae</taxon>
        <taxon>Oceanidesulfovibrio</taxon>
    </lineage>
</organism>
<proteinExistence type="predicted"/>